<organism evidence="2 3">
    <name type="scientific">Ideonella livida</name>
    <dbReference type="NCBI Taxonomy" id="2707176"/>
    <lineage>
        <taxon>Bacteria</taxon>
        <taxon>Pseudomonadati</taxon>
        <taxon>Pseudomonadota</taxon>
        <taxon>Betaproteobacteria</taxon>
        <taxon>Burkholderiales</taxon>
        <taxon>Sphaerotilaceae</taxon>
        <taxon>Ideonella</taxon>
    </lineage>
</organism>
<keyword evidence="1" id="KW-0732">Signal</keyword>
<feature type="non-terminal residue" evidence="2">
    <location>
        <position position="63"/>
    </location>
</feature>
<name>A0A7C9TJK2_9BURK</name>
<feature type="chain" id="PRO_5028945824" description="Porin" evidence="1">
    <location>
        <begin position="27"/>
        <end position="63"/>
    </location>
</feature>
<proteinExistence type="predicted"/>
<accession>A0A7C9TJK2</accession>
<feature type="signal peptide" evidence="1">
    <location>
        <begin position="1"/>
        <end position="26"/>
    </location>
</feature>
<evidence type="ECO:0008006" key="4">
    <source>
        <dbReference type="Google" id="ProtNLM"/>
    </source>
</evidence>
<evidence type="ECO:0000313" key="2">
    <source>
        <dbReference type="EMBL" id="NDY90665.1"/>
    </source>
</evidence>
<gene>
    <name evidence="2" type="ORF">G3A44_05570</name>
</gene>
<evidence type="ECO:0000313" key="3">
    <source>
        <dbReference type="Proteomes" id="UP000484255"/>
    </source>
</evidence>
<dbReference type="RefSeq" id="WP_163456516.1">
    <property type="nucleotide sequence ID" value="NZ_JAAGOH010000004.1"/>
</dbReference>
<sequence>MTRPIARTARTALAAAALALAAPAFAATGVSANMELDTGVQNIKSTGAKGSYQAGRVEVNFTG</sequence>
<comment type="caution">
    <text evidence="2">The sequence shown here is derived from an EMBL/GenBank/DDBJ whole genome shotgun (WGS) entry which is preliminary data.</text>
</comment>
<dbReference type="EMBL" id="JAAGOH010000004">
    <property type="protein sequence ID" value="NDY90665.1"/>
    <property type="molecule type" value="Genomic_DNA"/>
</dbReference>
<keyword evidence="3" id="KW-1185">Reference proteome</keyword>
<reference evidence="2 3" key="1">
    <citation type="submission" date="2020-02" db="EMBL/GenBank/DDBJ databases">
        <title>Ideonella bacterium strain TBM-1.</title>
        <authorList>
            <person name="Chen W.-M."/>
        </authorList>
    </citation>
    <scope>NUCLEOTIDE SEQUENCE [LARGE SCALE GENOMIC DNA]</scope>
    <source>
        <strain evidence="2 3">TBM-1</strain>
    </source>
</reference>
<evidence type="ECO:0000256" key="1">
    <source>
        <dbReference type="SAM" id="SignalP"/>
    </source>
</evidence>
<protein>
    <recommendedName>
        <fullName evidence="4">Porin</fullName>
    </recommendedName>
</protein>
<dbReference type="AlphaFoldDB" id="A0A7C9TJK2"/>
<dbReference type="Proteomes" id="UP000484255">
    <property type="component" value="Unassembled WGS sequence"/>
</dbReference>